<evidence type="ECO:0000313" key="6">
    <source>
        <dbReference type="Proteomes" id="UP000316330"/>
    </source>
</evidence>
<dbReference type="PROSITE" id="PS51203">
    <property type="entry name" value="CS"/>
    <property type="match status" value="1"/>
</dbReference>
<gene>
    <name evidence="5" type="ORF">FPZ45_19955</name>
</gene>
<dbReference type="SUPFAM" id="SSF49764">
    <property type="entry name" value="HSP20-like chaperones"/>
    <property type="match status" value="1"/>
</dbReference>
<dbReference type="Proteomes" id="UP000316330">
    <property type="component" value="Unassembled WGS sequence"/>
</dbReference>
<evidence type="ECO:0000313" key="5">
    <source>
        <dbReference type="EMBL" id="TVX96873.1"/>
    </source>
</evidence>
<comment type="similarity">
    <text evidence="1 2">Belongs to the small heat shock protein (HSP20) family.</text>
</comment>
<evidence type="ECO:0000256" key="1">
    <source>
        <dbReference type="PROSITE-ProRule" id="PRU00285"/>
    </source>
</evidence>
<dbReference type="InterPro" id="IPR002068">
    <property type="entry name" value="A-crystallin/Hsp20_dom"/>
</dbReference>
<dbReference type="PROSITE" id="PS01031">
    <property type="entry name" value="SHSP"/>
    <property type="match status" value="1"/>
</dbReference>
<dbReference type="PANTHER" id="PTHR11527">
    <property type="entry name" value="HEAT-SHOCK PROTEIN 20 FAMILY MEMBER"/>
    <property type="match status" value="1"/>
</dbReference>
<accession>A0A559JAI8</accession>
<proteinExistence type="inferred from homology"/>
<dbReference type="InterPro" id="IPR008978">
    <property type="entry name" value="HSP20-like_chaperone"/>
</dbReference>
<dbReference type="CDD" id="cd06464">
    <property type="entry name" value="ACD_sHsps-like"/>
    <property type="match status" value="1"/>
</dbReference>
<protein>
    <submittedName>
        <fullName evidence="5">Hsp20/alpha crystallin family protein</fullName>
    </submittedName>
</protein>
<comment type="caution">
    <text evidence="5">The sequence shown here is derived from an EMBL/GenBank/DDBJ whole genome shotgun (WGS) entry which is preliminary data.</text>
</comment>
<feature type="domain" description="CS" evidence="4">
    <location>
        <begin position="38"/>
        <end position="147"/>
    </location>
</feature>
<dbReference type="OrthoDB" id="1806521at2"/>
<reference evidence="5 6" key="1">
    <citation type="submission" date="2019-07" db="EMBL/GenBank/DDBJ databases">
        <authorList>
            <person name="Kim J."/>
        </authorList>
    </citation>
    <scope>NUCLEOTIDE SEQUENCE [LARGE SCALE GENOMIC DNA]</scope>
    <source>
        <strain evidence="5 6">G13</strain>
    </source>
</reference>
<dbReference type="EMBL" id="VNJJ01000014">
    <property type="protein sequence ID" value="TVX96873.1"/>
    <property type="molecule type" value="Genomic_DNA"/>
</dbReference>
<evidence type="ECO:0000256" key="2">
    <source>
        <dbReference type="RuleBase" id="RU003616"/>
    </source>
</evidence>
<dbReference type="InterPro" id="IPR007052">
    <property type="entry name" value="CS_dom"/>
</dbReference>
<evidence type="ECO:0000259" key="3">
    <source>
        <dbReference type="PROSITE" id="PS01031"/>
    </source>
</evidence>
<dbReference type="Gene3D" id="2.60.40.790">
    <property type="match status" value="1"/>
</dbReference>
<keyword evidence="6" id="KW-1185">Reference proteome</keyword>
<dbReference type="InterPro" id="IPR031107">
    <property type="entry name" value="Small_HSP"/>
</dbReference>
<sequence length="147" mass="16878">MALIPYEPFRHLENMRRELDRFFSNDLSPFKLSFSQGTGHINVDLYETDNEIVASCDIPGLEKKEDVSIDVENKALSISGSLNRVNEVKEEHMHRQERYIGRFQRTIALPSPVSSEGVTASYKNGVLEVRMPKHKGEAKRKIDVQFQ</sequence>
<organism evidence="5 6">
    <name type="scientific">Cohnella terricola</name>
    <dbReference type="NCBI Taxonomy" id="1289167"/>
    <lineage>
        <taxon>Bacteria</taxon>
        <taxon>Bacillati</taxon>
        <taxon>Bacillota</taxon>
        <taxon>Bacilli</taxon>
        <taxon>Bacillales</taxon>
        <taxon>Paenibacillaceae</taxon>
        <taxon>Cohnella</taxon>
    </lineage>
</organism>
<dbReference type="RefSeq" id="WP_144705771.1">
    <property type="nucleotide sequence ID" value="NZ_VNJJ01000014.1"/>
</dbReference>
<evidence type="ECO:0000259" key="4">
    <source>
        <dbReference type="PROSITE" id="PS51203"/>
    </source>
</evidence>
<feature type="domain" description="SHSP" evidence="3">
    <location>
        <begin position="34"/>
        <end position="147"/>
    </location>
</feature>
<dbReference type="Pfam" id="PF00011">
    <property type="entry name" value="HSP20"/>
    <property type="match status" value="1"/>
</dbReference>
<dbReference type="AlphaFoldDB" id="A0A559JAI8"/>
<name>A0A559JAI8_9BACL</name>